<organism evidence="2 3">
    <name type="scientific">Candidatus Ryanbacteria bacterium CG10_big_fil_rev_8_21_14_0_10_43_42</name>
    <dbReference type="NCBI Taxonomy" id="1974864"/>
    <lineage>
        <taxon>Bacteria</taxon>
        <taxon>Candidatus Ryaniibacteriota</taxon>
    </lineage>
</organism>
<sequence>MTSYAHVNRICILILFFVLLLARTTTVPVQAQTNEVSSVPILNLIPYHYYPLEDVFYIEGMSDPFMEIELEVRADGRDHFTFRTHADKNGSWTLAERIILEEGDWYVRARAVQNGIPGTTWSNTHVITSIFTGIRIGNITFSYVAITIFLLIILIISGGFLFYLTRRVRKTERHLLQKETEEAQHKAAEGFRIMRTSILEELQLIDKKSKFEDVTQEDLIKRERLLRELHTLEDNIKREIEDVQKLL</sequence>
<name>A0A2M8KWG5_9BACT</name>
<dbReference type="EMBL" id="PFEF01000007">
    <property type="protein sequence ID" value="PJE64274.1"/>
    <property type="molecule type" value="Genomic_DNA"/>
</dbReference>
<dbReference type="Proteomes" id="UP000229098">
    <property type="component" value="Unassembled WGS sequence"/>
</dbReference>
<protein>
    <submittedName>
        <fullName evidence="2">Uncharacterized protein</fullName>
    </submittedName>
</protein>
<gene>
    <name evidence="2" type="ORF">COU90_03595</name>
</gene>
<evidence type="ECO:0000313" key="2">
    <source>
        <dbReference type="EMBL" id="PJE64274.1"/>
    </source>
</evidence>
<evidence type="ECO:0000256" key="1">
    <source>
        <dbReference type="SAM" id="Phobius"/>
    </source>
</evidence>
<comment type="caution">
    <text evidence="2">The sequence shown here is derived from an EMBL/GenBank/DDBJ whole genome shotgun (WGS) entry which is preliminary data.</text>
</comment>
<dbReference type="AlphaFoldDB" id="A0A2M8KWG5"/>
<feature type="transmembrane region" description="Helical" evidence="1">
    <location>
        <begin position="141"/>
        <end position="164"/>
    </location>
</feature>
<keyword evidence="1" id="KW-1133">Transmembrane helix</keyword>
<keyword evidence="1" id="KW-0472">Membrane</keyword>
<keyword evidence="1" id="KW-0812">Transmembrane</keyword>
<accession>A0A2M8KWG5</accession>
<reference evidence="3" key="1">
    <citation type="submission" date="2017-09" db="EMBL/GenBank/DDBJ databases">
        <title>Depth-based differentiation of microbial function through sediment-hosted aquifers and enrichment of novel symbionts in the deep terrestrial subsurface.</title>
        <authorList>
            <person name="Probst A.J."/>
            <person name="Ladd B."/>
            <person name="Jarett J.K."/>
            <person name="Geller-Mcgrath D.E."/>
            <person name="Sieber C.M.K."/>
            <person name="Emerson J.B."/>
            <person name="Anantharaman K."/>
            <person name="Thomas B.C."/>
            <person name="Malmstrom R."/>
            <person name="Stieglmeier M."/>
            <person name="Klingl A."/>
            <person name="Woyke T."/>
            <person name="Ryan C.M."/>
            <person name="Banfield J.F."/>
        </authorList>
    </citation>
    <scope>NUCLEOTIDE SEQUENCE [LARGE SCALE GENOMIC DNA]</scope>
</reference>
<proteinExistence type="predicted"/>
<evidence type="ECO:0000313" key="3">
    <source>
        <dbReference type="Proteomes" id="UP000229098"/>
    </source>
</evidence>